<dbReference type="HAMAP" id="MF_00255">
    <property type="entry name" value="Gly_tRNA_synth_beta"/>
    <property type="match status" value="1"/>
</dbReference>
<evidence type="ECO:0000256" key="8">
    <source>
        <dbReference type="ARBA" id="ARBA00022917"/>
    </source>
</evidence>
<dbReference type="InterPro" id="IPR008909">
    <property type="entry name" value="DALR_anticod-bd"/>
</dbReference>
<dbReference type="InterPro" id="IPR015944">
    <property type="entry name" value="Gly-tRNA-synth_bsu"/>
</dbReference>
<dbReference type="PRINTS" id="PR01045">
    <property type="entry name" value="TRNASYNTHGB"/>
</dbReference>
<evidence type="ECO:0000256" key="5">
    <source>
        <dbReference type="ARBA" id="ARBA00022598"/>
    </source>
</evidence>
<reference evidence="13 14" key="1">
    <citation type="submission" date="2019-09" db="EMBL/GenBank/DDBJ databases">
        <title>Taxonomy of Antarctic Massilia spp.: description of Massilia rubra sp. nov., Massilia aquatica sp. nov., Massilia mucilaginosa sp. nov., Massilia frigida sp. nov. isolated from streams, lakes and regoliths.</title>
        <authorList>
            <person name="Holochova P."/>
            <person name="Sedlacek I."/>
            <person name="Kralova S."/>
            <person name="Maslanova I."/>
            <person name="Busse H.-J."/>
            <person name="Stankova E."/>
            <person name="Vrbovska V."/>
            <person name="Kovarovic V."/>
            <person name="Bartak M."/>
            <person name="Svec P."/>
            <person name="Pantucek R."/>
        </authorList>
    </citation>
    <scope>NUCLEOTIDE SEQUENCE [LARGE SCALE GENOMIC DNA]</scope>
    <source>
        <strain evidence="13 14">CCM 8693</strain>
    </source>
</reference>
<dbReference type="GO" id="GO:0004820">
    <property type="term" value="F:glycine-tRNA ligase activity"/>
    <property type="evidence" value="ECO:0007669"/>
    <property type="project" value="UniProtKB-EC"/>
</dbReference>
<dbReference type="SUPFAM" id="SSF109604">
    <property type="entry name" value="HD-domain/PDEase-like"/>
    <property type="match status" value="1"/>
</dbReference>
<evidence type="ECO:0000256" key="1">
    <source>
        <dbReference type="ARBA" id="ARBA00004496"/>
    </source>
</evidence>
<dbReference type="RefSeq" id="WP_167074528.1">
    <property type="nucleotide sequence ID" value="NZ_VVIW01000001.1"/>
</dbReference>
<feature type="domain" description="DALR anticodon binding" evidence="12">
    <location>
        <begin position="591"/>
        <end position="693"/>
    </location>
</feature>
<proteinExistence type="inferred from homology"/>
<comment type="similarity">
    <text evidence="2 11">Belongs to the class-II aminoacyl-tRNA synthetase family.</text>
</comment>
<dbReference type="Proteomes" id="UP000819052">
    <property type="component" value="Unassembled WGS sequence"/>
</dbReference>
<sequence length="695" mass="75444">MTQTLLVELLTEELPPKALAKLGAAFAAGINNGLKSRDFLSDDSVATSYASPRRLAVSITGVRAMSPDKSVREKVLPVSVALDADGKGTAPLAKKLAALGVPDLDISTLERAVDGKAESLFYTRSVAGSALQSGLQAALEESCAKLPIPKLMSYQRPDGTTVQFVRPAHKLVALHGDAVVPLTLLGLAAGNQTLGHRFLTDGAPLAIAHADQYAATLEEGGKVIANIDARKEKIRAALLQAAGADQVLMPESLLDEVSALVEWPVVYECRFEEEFLAVPQECLILTMQTNQKYFALTDAGGKLRSRFLIVSNIATSDPQHIIGGNERVVRPRLSDAKFFFEQDKKKTLESRLPLLANVVYHNKLGTQAARSQRVVAIATDIAHTMGYDEQLAARGAQLSKADLLTDMVGEFPELQGIMGTYYARHDGEPEEVALTATEHYQPRFAGDTLPSTDTGTAVALADKLETLVGIWGIGLQPTGEKDPFALRRHALGVLRMLVEKRMDVSIIELLGYANARFEGIAGFTDPVLDVRAFMFERLRGVLRERGFSANEVEAVLTSHVDRLHDIVERLEAVKAFAALPESVTLAEANKRITNILKKNGAVAEEPLEALLKEDAERTLFAAIKRVRPEIDAAFAARDFAGTLKTLAQLRDDVARFFDDVMVMDEDLALRSNRLALLSVLHGMMNRVADISKLAA</sequence>
<keyword evidence="14" id="KW-1185">Reference proteome</keyword>
<evidence type="ECO:0000256" key="10">
    <source>
        <dbReference type="ARBA" id="ARBA00047937"/>
    </source>
</evidence>
<comment type="catalytic activity">
    <reaction evidence="10 11">
        <text>tRNA(Gly) + glycine + ATP = glycyl-tRNA(Gly) + AMP + diphosphate</text>
        <dbReference type="Rhea" id="RHEA:16013"/>
        <dbReference type="Rhea" id="RHEA-COMP:9664"/>
        <dbReference type="Rhea" id="RHEA-COMP:9683"/>
        <dbReference type="ChEBI" id="CHEBI:30616"/>
        <dbReference type="ChEBI" id="CHEBI:33019"/>
        <dbReference type="ChEBI" id="CHEBI:57305"/>
        <dbReference type="ChEBI" id="CHEBI:78442"/>
        <dbReference type="ChEBI" id="CHEBI:78522"/>
        <dbReference type="ChEBI" id="CHEBI:456215"/>
        <dbReference type="EC" id="6.1.1.14"/>
    </reaction>
</comment>
<dbReference type="Gene3D" id="1.10.730.10">
    <property type="entry name" value="Isoleucyl-tRNA Synthetase, Domain 1"/>
    <property type="match status" value="1"/>
</dbReference>
<accession>A0ABX0M9M4</accession>
<dbReference type="InterPro" id="IPR006194">
    <property type="entry name" value="Gly-tRNA-synth_heterodimer"/>
</dbReference>
<evidence type="ECO:0000259" key="12">
    <source>
        <dbReference type="SMART" id="SM00836"/>
    </source>
</evidence>
<dbReference type="EC" id="6.1.1.14" evidence="11"/>
<dbReference type="NCBIfam" id="TIGR00211">
    <property type="entry name" value="glyS"/>
    <property type="match status" value="1"/>
</dbReference>
<comment type="caution">
    <text evidence="13">The sequence shown here is derived from an EMBL/GenBank/DDBJ whole genome shotgun (WGS) entry which is preliminary data.</text>
</comment>
<dbReference type="PANTHER" id="PTHR30075:SF2">
    <property type="entry name" value="GLYCINE--TRNA LIGASE, CHLOROPLASTIC_MITOCHONDRIAL 2"/>
    <property type="match status" value="1"/>
</dbReference>
<keyword evidence="9 11" id="KW-0030">Aminoacyl-tRNA synthetase</keyword>
<evidence type="ECO:0000256" key="7">
    <source>
        <dbReference type="ARBA" id="ARBA00022840"/>
    </source>
</evidence>
<evidence type="ECO:0000256" key="4">
    <source>
        <dbReference type="ARBA" id="ARBA00022490"/>
    </source>
</evidence>
<name>A0ABX0M9M4_9BURK</name>
<evidence type="ECO:0000313" key="14">
    <source>
        <dbReference type="Proteomes" id="UP000819052"/>
    </source>
</evidence>
<protein>
    <recommendedName>
        <fullName evidence="11">Glycine--tRNA ligase beta subunit</fullName>
        <ecNumber evidence="11">6.1.1.14</ecNumber>
    </recommendedName>
    <alternativeName>
        <fullName evidence="11">Glycyl-tRNA synthetase beta subunit</fullName>
        <shortName evidence="11">GlyRS</shortName>
    </alternativeName>
</protein>
<keyword evidence="6 11" id="KW-0547">Nucleotide-binding</keyword>
<organism evidence="13 14">
    <name type="scientific">Massilia aquatica</name>
    <dbReference type="NCBI Taxonomy" id="2609000"/>
    <lineage>
        <taxon>Bacteria</taxon>
        <taxon>Pseudomonadati</taxon>
        <taxon>Pseudomonadota</taxon>
        <taxon>Betaproteobacteria</taxon>
        <taxon>Burkholderiales</taxon>
        <taxon>Oxalobacteraceae</taxon>
        <taxon>Telluria group</taxon>
        <taxon>Massilia</taxon>
    </lineage>
</organism>
<evidence type="ECO:0000256" key="9">
    <source>
        <dbReference type="ARBA" id="ARBA00023146"/>
    </source>
</evidence>
<dbReference type="PANTHER" id="PTHR30075">
    <property type="entry name" value="GLYCYL-TRNA SYNTHETASE"/>
    <property type="match status" value="1"/>
</dbReference>
<dbReference type="PROSITE" id="PS50861">
    <property type="entry name" value="AA_TRNA_LIGASE_II_GLYAB"/>
    <property type="match status" value="1"/>
</dbReference>
<dbReference type="EMBL" id="VVIW01000001">
    <property type="protein sequence ID" value="NHZ38841.1"/>
    <property type="molecule type" value="Genomic_DNA"/>
</dbReference>
<evidence type="ECO:0000313" key="13">
    <source>
        <dbReference type="EMBL" id="NHZ38841.1"/>
    </source>
</evidence>
<evidence type="ECO:0000256" key="3">
    <source>
        <dbReference type="ARBA" id="ARBA00011209"/>
    </source>
</evidence>
<evidence type="ECO:0000256" key="2">
    <source>
        <dbReference type="ARBA" id="ARBA00008226"/>
    </source>
</evidence>
<evidence type="ECO:0000256" key="11">
    <source>
        <dbReference type="HAMAP-Rule" id="MF_00255"/>
    </source>
</evidence>
<comment type="subcellular location">
    <subcellularLocation>
        <location evidence="1 11">Cytoplasm</location>
    </subcellularLocation>
</comment>
<dbReference type="SMART" id="SM00836">
    <property type="entry name" value="DALR_1"/>
    <property type="match status" value="1"/>
</dbReference>
<comment type="subunit">
    <text evidence="3 11">Tetramer of two alpha and two beta subunits.</text>
</comment>
<keyword evidence="4 11" id="KW-0963">Cytoplasm</keyword>
<keyword evidence="7 11" id="KW-0067">ATP-binding</keyword>
<keyword evidence="8 11" id="KW-0648">Protein biosynthesis</keyword>
<evidence type="ECO:0000256" key="6">
    <source>
        <dbReference type="ARBA" id="ARBA00022741"/>
    </source>
</evidence>
<dbReference type="Pfam" id="PF05746">
    <property type="entry name" value="DALR_1"/>
    <property type="match status" value="1"/>
</dbReference>
<dbReference type="Pfam" id="PF02092">
    <property type="entry name" value="tRNA_synt_2f"/>
    <property type="match status" value="1"/>
</dbReference>
<keyword evidence="5 11" id="KW-0436">Ligase</keyword>
<gene>
    <name evidence="11" type="primary">glyS</name>
    <name evidence="13" type="ORF">F1609_01465</name>
</gene>